<reference evidence="2 3" key="1">
    <citation type="submission" date="2016-06" db="EMBL/GenBank/DDBJ databases">
        <title>Complete genome sequence of a deep-branching marine Gamma Proteobacterium Woeseia oceani type strain XK5.</title>
        <authorList>
            <person name="Mu D."/>
            <person name="Du Z."/>
        </authorList>
    </citation>
    <scope>NUCLEOTIDE SEQUENCE [LARGE SCALE GENOMIC DNA]</scope>
    <source>
        <strain evidence="2 3">XK5</strain>
    </source>
</reference>
<dbReference type="KEGG" id="woc:BA177_01395"/>
<dbReference type="InterPro" id="IPR013324">
    <property type="entry name" value="RNA_pol_sigma_r3/r4-like"/>
</dbReference>
<keyword evidence="3" id="KW-1185">Reference proteome</keyword>
<dbReference type="STRING" id="1548547.BA177_01395"/>
<evidence type="ECO:0000313" key="2">
    <source>
        <dbReference type="EMBL" id="ANO50054.1"/>
    </source>
</evidence>
<dbReference type="InterPro" id="IPR013249">
    <property type="entry name" value="RNA_pol_sigma70_r4_t2"/>
</dbReference>
<dbReference type="EMBL" id="CP016268">
    <property type="protein sequence ID" value="ANO50054.1"/>
    <property type="molecule type" value="Genomic_DNA"/>
</dbReference>
<sequence>MARRLSRGLEWDAAGPCRRDGIAPVYCVAHRLPDGPEWRVAGGRCFGLESRMMESDTVVVEETPAEAAESIATALEFLRREADSAGLGDVGDLIQQASAKARDHGASQSAAELEIVCRALARLPADCRRALVFKKVYRRSCGQIARDCNVSEATAKTRLIDGFRALRATL</sequence>
<dbReference type="Gene3D" id="1.10.10.10">
    <property type="entry name" value="Winged helix-like DNA-binding domain superfamily/Winged helix DNA-binding domain"/>
    <property type="match status" value="1"/>
</dbReference>
<dbReference type="GO" id="GO:0003677">
    <property type="term" value="F:DNA binding"/>
    <property type="evidence" value="ECO:0007669"/>
    <property type="project" value="InterPro"/>
</dbReference>
<dbReference type="InterPro" id="IPR036388">
    <property type="entry name" value="WH-like_DNA-bd_sf"/>
</dbReference>
<feature type="domain" description="RNA polymerase sigma factor 70 region 4 type 2" evidence="1">
    <location>
        <begin position="118"/>
        <end position="159"/>
    </location>
</feature>
<evidence type="ECO:0000313" key="3">
    <source>
        <dbReference type="Proteomes" id="UP000092695"/>
    </source>
</evidence>
<name>A0A193LCD1_9GAMM</name>
<dbReference type="Proteomes" id="UP000092695">
    <property type="component" value="Chromosome"/>
</dbReference>
<gene>
    <name evidence="2" type="ORF">BA177_01395</name>
</gene>
<dbReference type="Pfam" id="PF08281">
    <property type="entry name" value="Sigma70_r4_2"/>
    <property type="match status" value="1"/>
</dbReference>
<dbReference type="SUPFAM" id="SSF88659">
    <property type="entry name" value="Sigma3 and sigma4 domains of RNA polymerase sigma factors"/>
    <property type="match status" value="1"/>
</dbReference>
<dbReference type="GO" id="GO:0016987">
    <property type="term" value="F:sigma factor activity"/>
    <property type="evidence" value="ECO:0007669"/>
    <property type="project" value="InterPro"/>
</dbReference>
<organism evidence="2 3">
    <name type="scientific">Woeseia oceani</name>
    <dbReference type="NCBI Taxonomy" id="1548547"/>
    <lineage>
        <taxon>Bacteria</taxon>
        <taxon>Pseudomonadati</taxon>
        <taxon>Pseudomonadota</taxon>
        <taxon>Gammaproteobacteria</taxon>
        <taxon>Woeseiales</taxon>
        <taxon>Woeseiaceae</taxon>
        <taxon>Woeseia</taxon>
    </lineage>
</organism>
<proteinExistence type="predicted"/>
<dbReference type="GO" id="GO:0006352">
    <property type="term" value="P:DNA-templated transcription initiation"/>
    <property type="evidence" value="ECO:0007669"/>
    <property type="project" value="InterPro"/>
</dbReference>
<accession>A0A193LCD1</accession>
<protein>
    <recommendedName>
        <fullName evidence="1">RNA polymerase sigma factor 70 region 4 type 2 domain-containing protein</fullName>
    </recommendedName>
</protein>
<dbReference type="AlphaFoldDB" id="A0A193LCD1"/>
<evidence type="ECO:0000259" key="1">
    <source>
        <dbReference type="Pfam" id="PF08281"/>
    </source>
</evidence>